<dbReference type="CDD" id="cd00114">
    <property type="entry name" value="LIGANc"/>
    <property type="match status" value="1"/>
</dbReference>
<dbReference type="SUPFAM" id="SSF52113">
    <property type="entry name" value="BRCT domain"/>
    <property type="match status" value="1"/>
</dbReference>
<dbReference type="InterPro" id="IPR010994">
    <property type="entry name" value="RuvA_2-like"/>
</dbReference>
<evidence type="ECO:0000256" key="1">
    <source>
        <dbReference type="ARBA" id="ARBA00004067"/>
    </source>
</evidence>
<feature type="binding site" evidence="14">
    <location>
        <position position="430"/>
    </location>
    <ligand>
        <name>Zn(2+)</name>
        <dbReference type="ChEBI" id="CHEBI:29105"/>
    </ligand>
</feature>
<dbReference type="GO" id="GO:0006281">
    <property type="term" value="P:DNA repair"/>
    <property type="evidence" value="ECO:0007669"/>
    <property type="project" value="UniProtKB-KW"/>
</dbReference>
<dbReference type="CDD" id="cd17748">
    <property type="entry name" value="BRCT_DNA_ligase_like"/>
    <property type="match status" value="1"/>
</dbReference>
<dbReference type="Gene3D" id="3.40.50.10190">
    <property type="entry name" value="BRCT domain"/>
    <property type="match status" value="1"/>
</dbReference>
<dbReference type="FunFam" id="3.30.470.30:FF:000001">
    <property type="entry name" value="DNA ligase"/>
    <property type="match status" value="1"/>
</dbReference>
<dbReference type="AlphaFoldDB" id="A0A2A5C7Z7"/>
<dbReference type="Pfam" id="PF00533">
    <property type="entry name" value="BRCT"/>
    <property type="match status" value="1"/>
</dbReference>
<dbReference type="InterPro" id="IPR012340">
    <property type="entry name" value="NA-bd_OB-fold"/>
</dbReference>
<dbReference type="InterPro" id="IPR001679">
    <property type="entry name" value="DNA_ligase"/>
</dbReference>
<dbReference type="InterPro" id="IPR013840">
    <property type="entry name" value="DNAligase_N"/>
</dbReference>
<dbReference type="Pfam" id="PF12826">
    <property type="entry name" value="HHH_2"/>
    <property type="match status" value="1"/>
</dbReference>
<dbReference type="GO" id="GO:0003677">
    <property type="term" value="F:DNA binding"/>
    <property type="evidence" value="ECO:0007669"/>
    <property type="project" value="InterPro"/>
</dbReference>
<dbReference type="Gene3D" id="1.10.287.610">
    <property type="entry name" value="Helix hairpin bin"/>
    <property type="match status" value="1"/>
</dbReference>
<comment type="catalytic activity">
    <reaction evidence="12 14 15">
        <text>NAD(+) + (deoxyribonucleotide)n-3'-hydroxyl + 5'-phospho-(deoxyribonucleotide)m = (deoxyribonucleotide)n+m + AMP + beta-nicotinamide D-nucleotide.</text>
        <dbReference type="EC" id="6.5.1.2"/>
    </reaction>
</comment>
<name>A0A2A5C7Z7_9GAMM</name>
<dbReference type="Pfam" id="PF14520">
    <property type="entry name" value="HHH_5"/>
    <property type="match status" value="1"/>
</dbReference>
<evidence type="ECO:0000256" key="11">
    <source>
        <dbReference type="ARBA" id="ARBA00023204"/>
    </source>
</evidence>
<evidence type="ECO:0000256" key="8">
    <source>
        <dbReference type="ARBA" id="ARBA00022833"/>
    </source>
</evidence>
<proteinExistence type="inferred from homology"/>
<dbReference type="GO" id="GO:0006260">
    <property type="term" value="P:DNA replication"/>
    <property type="evidence" value="ECO:0007669"/>
    <property type="project" value="UniProtKB-KW"/>
</dbReference>
<feature type="active site" description="N6-AMP-lysine intermediate" evidence="14">
    <location>
        <position position="120"/>
    </location>
</feature>
<keyword evidence="5 14" id="KW-0235">DNA replication</keyword>
<keyword evidence="8 14" id="KW-0862">Zinc</keyword>
<comment type="cofactor">
    <cofactor evidence="14">
        <name>Mg(2+)</name>
        <dbReference type="ChEBI" id="CHEBI:18420"/>
    </cofactor>
    <cofactor evidence="14">
        <name>Mn(2+)</name>
        <dbReference type="ChEBI" id="CHEBI:29035"/>
    </cofactor>
</comment>
<dbReference type="Pfam" id="PF03119">
    <property type="entry name" value="DNA_ligase_ZBD"/>
    <property type="match status" value="1"/>
</dbReference>
<evidence type="ECO:0000256" key="2">
    <source>
        <dbReference type="ARBA" id="ARBA00012722"/>
    </source>
</evidence>
<feature type="binding site" evidence="14">
    <location>
        <position position="318"/>
    </location>
    <ligand>
        <name>NAD(+)</name>
        <dbReference type="ChEBI" id="CHEBI:57540"/>
    </ligand>
</feature>
<keyword evidence="4 14" id="KW-0436">Ligase</keyword>
<evidence type="ECO:0000256" key="14">
    <source>
        <dbReference type="HAMAP-Rule" id="MF_01588"/>
    </source>
</evidence>
<dbReference type="InterPro" id="IPR004149">
    <property type="entry name" value="Znf_DNAligase_C4"/>
</dbReference>
<feature type="binding site" evidence="14">
    <location>
        <position position="436"/>
    </location>
    <ligand>
        <name>Zn(2+)</name>
        <dbReference type="ChEBI" id="CHEBI:29105"/>
    </ligand>
</feature>
<evidence type="ECO:0000313" key="17">
    <source>
        <dbReference type="EMBL" id="PCJ39611.1"/>
    </source>
</evidence>
<dbReference type="InterPro" id="IPR033136">
    <property type="entry name" value="DNA_ligase_CS"/>
</dbReference>
<dbReference type="EMBL" id="NVWI01000013">
    <property type="protein sequence ID" value="PCJ39611.1"/>
    <property type="molecule type" value="Genomic_DNA"/>
</dbReference>
<accession>A0A2A5C7Z7</accession>
<keyword evidence="6 14" id="KW-0479">Metal-binding</keyword>
<dbReference type="SUPFAM" id="SSF47781">
    <property type="entry name" value="RuvA domain 2-like"/>
    <property type="match status" value="1"/>
</dbReference>
<protein>
    <recommendedName>
        <fullName evidence="3 14">DNA ligase</fullName>
        <ecNumber evidence="2 14">6.5.1.2</ecNumber>
    </recommendedName>
    <alternativeName>
        <fullName evidence="14">Polydeoxyribonucleotide synthase [NAD(+)]</fullName>
    </alternativeName>
</protein>
<evidence type="ECO:0000256" key="6">
    <source>
        <dbReference type="ARBA" id="ARBA00022723"/>
    </source>
</evidence>
<dbReference type="SMART" id="SM00532">
    <property type="entry name" value="LIGANc"/>
    <property type="match status" value="1"/>
</dbReference>
<evidence type="ECO:0000256" key="7">
    <source>
        <dbReference type="ARBA" id="ARBA00022763"/>
    </source>
</evidence>
<dbReference type="Gene3D" id="3.30.470.30">
    <property type="entry name" value="DNA ligase/mRNA capping enzyme"/>
    <property type="match status" value="1"/>
</dbReference>
<evidence type="ECO:0000256" key="4">
    <source>
        <dbReference type="ARBA" id="ARBA00022598"/>
    </source>
</evidence>
<keyword evidence="10 14" id="KW-0520">NAD</keyword>
<reference evidence="18" key="1">
    <citation type="submission" date="2017-08" db="EMBL/GenBank/DDBJ databases">
        <title>A dynamic microbial community with high functional redundancy inhabits the cold, oxic subseafloor aquifer.</title>
        <authorList>
            <person name="Tully B.J."/>
            <person name="Wheat C.G."/>
            <person name="Glazer B.T."/>
            <person name="Huber J.A."/>
        </authorList>
    </citation>
    <scope>NUCLEOTIDE SEQUENCE [LARGE SCALE GENOMIC DNA]</scope>
</reference>
<dbReference type="GO" id="GO:0046872">
    <property type="term" value="F:metal ion binding"/>
    <property type="evidence" value="ECO:0007669"/>
    <property type="project" value="UniProtKB-KW"/>
</dbReference>
<feature type="binding site" evidence="14">
    <location>
        <position position="118"/>
    </location>
    <ligand>
        <name>NAD(+)</name>
        <dbReference type="ChEBI" id="CHEBI:57540"/>
    </ligand>
</feature>
<evidence type="ECO:0000259" key="16">
    <source>
        <dbReference type="PROSITE" id="PS50172"/>
    </source>
</evidence>
<feature type="domain" description="BRCT" evidence="16">
    <location>
        <begin position="595"/>
        <end position="665"/>
    </location>
</feature>
<dbReference type="GO" id="GO:0003911">
    <property type="term" value="F:DNA ligase (NAD+) activity"/>
    <property type="evidence" value="ECO:0007669"/>
    <property type="project" value="UniProtKB-UniRule"/>
</dbReference>
<keyword evidence="14" id="KW-0464">Manganese</keyword>
<dbReference type="PIRSF" id="PIRSF001604">
    <property type="entry name" value="LigA"/>
    <property type="match status" value="1"/>
</dbReference>
<keyword evidence="7 14" id="KW-0227">DNA damage</keyword>
<dbReference type="GO" id="GO:0005829">
    <property type="term" value="C:cytosol"/>
    <property type="evidence" value="ECO:0007669"/>
    <property type="project" value="TreeGrafter"/>
</dbReference>
<dbReference type="PROSITE" id="PS01055">
    <property type="entry name" value="DNA_LIGASE_N1"/>
    <property type="match status" value="1"/>
</dbReference>
<dbReference type="SMART" id="SM00292">
    <property type="entry name" value="BRCT"/>
    <property type="match status" value="1"/>
</dbReference>
<evidence type="ECO:0000256" key="15">
    <source>
        <dbReference type="RuleBase" id="RU000618"/>
    </source>
</evidence>
<dbReference type="PANTHER" id="PTHR23389:SF9">
    <property type="entry name" value="DNA LIGASE"/>
    <property type="match status" value="1"/>
</dbReference>
<dbReference type="InterPro" id="IPR004150">
    <property type="entry name" value="NAD_DNA_ligase_OB"/>
</dbReference>
<dbReference type="SUPFAM" id="SSF50249">
    <property type="entry name" value="Nucleic acid-binding proteins"/>
    <property type="match status" value="1"/>
</dbReference>
<evidence type="ECO:0000256" key="5">
    <source>
        <dbReference type="ARBA" id="ARBA00022705"/>
    </source>
</evidence>
<dbReference type="InterPro" id="IPR001357">
    <property type="entry name" value="BRCT_dom"/>
</dbReference>
<dbReference type="InterPro" id="IPR018239">
    <property type="entry name" value="DNA_ligase_AS"/>
</dbReference>
<dbReference type="SMART" id="SM00278">
    <property type="entry name" value="HhH1"/>
    <property type="match status" value="4"/>
</dbReference>
<dbReference type="Pfam" id="PF03120">
    <property type="entry name" value="OB_DNA_ligase"/>
    <property type="match status" value="1"/>
</dbReference>
<gene>
    <name evidence="14 17" type="primary">ligA</name>
    <name evidence="17" type="ORF">COA71_13260</name>
</gene>
<dbReference type="Gene3D" id="6.20.10.30">
    <property type="match status" value="1"/>
</dbReference>
<comment type="similarity">
    <text evidence="13 14">Belongs to the NAD-dependent DNA ligase family. LigA subfamily.</text>
</comment>
<keyword evidence="11 14" id="KW-0234">DNA repair</keyword>
<comment type="caution">
    <text evidence="17">The sequence shown here is derived from an EMBL/GenBank/DDBJ whole genome shotgun (WGS) entry which is preliminary data.</text>
</comment>
<evidence type="ECO:0000256" key="13">
    <source>
        <dbReference type="ARBA" id="ARBA00060881"/>
    </source>
</evidence>
<sequence>MSASTDDLKSELKELRRQIEHHNHLYHQQDSPGIPDQEFDRLFDRLLKLEKEHPELAEPDSPSQRVGSEPLSGFTQVEHKIPMLSLEKAFDAESIDKFETRLFKRLPPNLSQIEYSCEPKIDGVAVSLRYEKGILVQAATRGDGKTGEDITHNVKTIQDIPLRLTGKGFPDVLEVRGEIFMSKSGFTRMNNAALKKEEKTFVNPRNAAAGTLRQLDSRITALRPLTMFCYSLGDVSMTLPTRLSEVFELLDTWGLPVNPIRQVVEGAEACFNYCELLLSKRNELDYEIDGAVLKVNNFALQETLGINTRTPRWAIAYKFPAEEVSTTLNDVEFQVGRTGAITPVARLEPVFVGGVTVSNATLHNVDEILRLDIKIGDTVIIRRAGDVIPKVVKVILEQRPDNANDIVVPTHCPVCQSEIEQVENEVLIRCSGGLYCKAQRTQSIIHFASRGAMDIDGLGVKLIEQLVSADLIKNVADIYQLKLEQLAGLERMAEKSATKLLAAIENSKTISLQRFIYALGIREVGEATALALAKHKGSLQAIMQTSIENLIEIPDIGEIMAQHIVSFFAEQHNLSVIEALLKAGVKPSELEVSGDEELPLAGLTYVVTGTLELMGRSEAKQYLQQLGAKVAGSVSAKTSCVIAGPGAGSKLVKAEEFGVNIINEEDFVSLLTQHGITV</sequence>
<feature type="binding site" evidence="14">
    <location>
        <begin position="36"/>
        <end position="40"/>
    </location>
    <ligand>
        <name>NAD(+)</name>
        <dbReference type="ChEBI" id="CHEBI:57540"/>
    </ligand>
</feature>
<feature type="binding site" evidence="14">
    <location>
        <position position="412"/>
    </location>
    <ligand>
        <name>Zn(2+)</name>
        <dbReference type="ChEBI" id="CHEBI:29105"/>
    </ligand>
</feature>
<dbReference type="InterPro" id="IPR013839">
    <property type="entry name" value="DNAligase_adenylation"/>
</dbReference>
<dbReference type="EC" id="6.5.1.2" evidence="2 14"/>
<evidence type="ECO:0000256" key="12">
    <source>
        <dbReference type="ARBA" id="ARBA00034005"/>
    </source>
</evidence>
<dbReference type="PANTHER" id="PTHR23389">
    <property type="entry name" value="CHROMOSOME TRANSMISSION FIDELITY FACTOR 18"/>
    <property type="match status" value="1"/>
</dbReference>
<evidence type="ECO:0000256" key="10">
    <source>
        <dbReference type="ARBA" id="ARBA00023027"/>
    </source>
</evidence>
<dbReference type="Proteomes" id="UP000228987">
    <property type="component" value="Unassembled WGS sequence"/>
</dbReference>
<dbReference type="NCBIfam" id="TIGR00575">
    <property type="entry name" value="dnlj"/>
    <property type="match status" value="1"/>
</dbReference>
<dbReference type="FunFam" id="1.10.150.20:FF:000006">
    <property type="entry name" value="DNA ligase"/>
    <property type="match status" value="1"/>
</dbReference>
<dbReference type="HAMAP" id="MF_01588">
    <property type="entry name" value="DNA_ligase_A"/>
    <property type="match status" value="1"/>
</dbReference>
<feature type="binding site" evidence="14">
    <location>
        <position position="141"/>
    </location>
    <ligand>
        <name>NAD(+)</name>
        <dbReference type="ChEBI" id="CHEBI:57540"/>
    </ligand>
</feature>
<dbReference type="InterPro" id="IPR036420">
    <property type="entry name" value="BRCT_dom_sf"/>
</dbReference>
<dbReference type="NCBIfam" id="NF005932">
    <property type="entry name" value="PRK07956.1"/>
    <property type="match status" value="1"/>
</dbReference>
<feature type="binding site" evidence="14">
    <location>
        <position position="294"/>
    </location>
    <ligand>
        <name>NAD(+)</name>
        <dbReference type="ChEBI" id="CHEBI:57540"/>
    </ligand>
</feature>
<dbReference type="InterPro" id="IPR003583">
    <property type="entry name" value="Hlx-hairpin-Hlx_DNA-bd_motif"/>
</dbReference>
<evidence type="ECO:0000313" key="18">
    <source>
        <dbReference type="Proteomes" id="UP000228987"/>
    </source>
</evidence>
<dbReference type="Pfam" id="PF01653">
    <property type="entry name" value="DNA_ligase_aden"/>
    <property type="match status" value="1"/>
</dbReference>
<evidence type="ECO:0000256" key="9">
    <source>
        <dbReference type="ARBA" id="ARBA00022842"/>
    </source>
</evidence>
<feature type="binding site" evidence="14">
    <location>
        <position position="415"/>
    </location>
    <ligand>
        <name>Zn(2+)</name>
        <dbReference type="ChEBI" id="CHEBI:29105"/>
    </ligand>
</feature>
<feature type="binding site" evidence="14">
    <location>
        <position position="178"/>
    </location>
    <ligand>
        <name>NAD(+)</name>
        <dbReference type="ChEBI" id="CHEBI:57540"/>
    </ligand>
</feature>
<dbReference type="PROSITE" id="PS50172">
    <property type="entry name" value="BRCT"/>
    <property type="match status" value="1"/>
</dbReference>
<dbReference type="InterPro" id="IPR041663">
    <property type="entry name" value="DisA/LigA_HHH"/>
</dbReference>
<dbReference type="SUPFAM" id="SSF56091">
    <property type="entry name" value="DNA ligase/mRNA capping enzyme, catalytic domain"/>
    <property type="match status" value="1"/>
</dbReference>
<dbReference type="Gene3D" id="1.10.150.20">
    <property type="entry name" value="5' to 3' exonuclease, C-terminal subdomain"/>
    <property type="match status" value="2"/>
</dbReference>
<dbReference type="Gene3D" id="2.40.50.140">
    <property type="entry name" value="Nucleic acid-binding proteins"/>
    <property type="match status" value="1"/>
</dbReference>
<keyword evidence="9 14" id="KW-0460">Magnesium</keyword>
<organism evidence="17 18">
    <name type="scientific">SAR86 cluster bacterium</name>
    <dbReference type="NCBI Taxonomy" id="2030880"/>
    <lineage>
        <taxon>Bacteria</taxon>
        <taxon>Pseudomonadati</taxon>
        <taxon>Pseudomonadota</taxon>
        <taxon>Gammaproteobacteria</taxon>
        <taxon>SAR86 cluster</taxon>
    </lineage>
</organism>
<comment type="function">
    <text evidence="1 14">DNA ligase that catalyzes the formation of phosphodiester linkages between 5'-phosphoryl and 3'-hydroxyl groups in double-stranded DNA using NAD as a coenzyme and as the energy source for the reaction. It is essential for DNA replication and repair of damaged DNA.</text>
</comment>
<dbReference type="PROSITE" id="PS01056">
    <property type="entry name" value="DNA_LIGASE_N2"/>
    <property type="match status" value="1"/>
</dbReference>
<dbReference type="FunFam" id="2.40.50.140:FF:000012">
    <property type="entry name" value="DNA ligase"/>
    <property type="match status" value="1"/>
</dbReference>
<feature type="binding site" evidence="14">
    <location>
        <begin position="85"/>
        <end position="86"/>
    </location>
    <ligand>
        <name>NAD(+)</name>
        <dbReference type="ChEBI" id="CHEBI:57540"/>
    </ligand>
</feature>
<dbReference type="FunFam" id="1.10.150.20:FF:000007">
    <property type="entry name" value="DNA ligase"/>
    <property type="match status" value="1"/>
</dbReference>
<evidence type="ECO:0000256" key="3">
    <source>
        <dbReference type="ARBA" id="ARBA00013308"/>
    </source>
</evidence>